<evidence type="ECO:0000256" key="6">
    <source>
        <dbReference type="SAM" id="Phobius"/>
    </source>
</evidence>
<dbReference type="Gene3D" id="1.20.1250.20">
    <property type="entry name" value="MFS general substrate transporter like domains"/>
    <property type="match status" value="1"/>
</dbReference>
<keyword evidence="5 6" id="KW-0472">Membrane</keyword>
<dbReference type="InterPro" id="IPR036259">
    <property type="entry name" value="MFS_trans_sf"/>
</dbReference>
<dbReference type="AlphaFoldDB" id="A0A3A5H540"/>
<evidence type="ECO:0000259" key="7">
    <source>
        <dbReference type="Pfam" id="PF12823"/>
    </source>
</evidence>
<keyword evidence="4 6" id="KW-1133">Transmembrane helix</keyword>
<feature type="domain" description="DUF3817" evidence="7">
    <location>
        <begin position="19"/>
        <end position="110"/>
    </location>
</feature>
<keyword evidence="2" id="KW-1003">Cell membrane</keyword>
<evidence type="ECO:0000313" key="8">
    <source>
        <dbReference type="EMBL" id="RJS45823.1"/>
    </source>
</evidence>
<proteinExistence type="predicted"/>
<dbReference type="NCBIfam" id="TIGR03954">
    <property type="entry name" value="integ_memb_HG"/>
    <property type="match status" value="1"/>
</dbReference>
<gene>
    <name evidence="8" type="ORF">D4739_06005</name>
</gene>
<keyword evidence="9" id="KW-1185">Reference proteome</keyword>
<evidence type="ECO:0000256" key="3">
    <source>
        <dbReference type="ARBA" id="ARBA00022692"/>
    </source>
</evidence>
<accession>A0A3A5H540</accession>
<evidence type="ECO:0000256" key="1">
    <source>
        <dbReference type="ARBA" id="ARBA00004651"/>
    </source>
</evidence>
<dbReference type="GO" id="GO:0005886">
    <property type="term" value="C:plasma membrane"/>
    <property type="evidence" value="ECO:0007669"/>
    <property type="project" value="UniProtKB-SubCell"/>
</dbReference>
<comment type="subcellular location">
    <subcellularLocation>
        <location evidence="1">Cell membrane</location>
        <topology evidence="1">Multi-pass membrane protein</topology>
    </subcellularLocation>
</comment>
<dbReference type="SUPFAM" id="SSF103473">
    <property type="entry name" value="MFS general substrate transporter"/>
    <property type="match status" value="1"/>
</dbReference>
<sequence>MTGSEALPGTVLRVKLFGVYKVLAFVVGVLLIVGTAASLCNYLLADGSTLQELGEQVSIVWMLHGWVYIVYVVVAFLLSQRAGWKLSFLGLLLLSGLVPVLIFFVERKVEARLRNENPELVSS</sequence>
<dbReference type="EMBL" id="QYRP01000002">
    <property type="protein sequence ID" value="RJS45823.1"/>
    <property type="molecule type" value="Genomic_DNA"/>
</dbReference>
<feature type="transmembrane region" description="Helical" evidence="6">
    <location>
        <begin position="84"/>
        <end position="105"/>
    </location>
</feature>
<dbReference type="PANTHER" id="PTHR40077:SF2">
    <property type="entry name" value="MEMBRANE PROTEIN"/>
    <property type="match status" value="1"/>
</dbReference>
<feature type="transmembrane region" description="Helical" evidence="6">
    <location>
        <begin position="57"/>
        <end position="78"/>
    </location>
</feature>
<evidence type="ECO:0000313" key="9">
    <source>
        <dbReference type="Proteomes" id="UP000276542"/>
    </source>
</evidence>
<keyword evidence="3 6" id="KW-0812">Transmembrane</keyword>
<evidence type="ECO:0000256" key="4">
    <source>
        <dbReference type="ARBA" id="ARBA00022989"/>
    </source>
</evidence>
<reference evidence="9" key="1">
    <citation type="submission" date="2018-09" db="EMBL/GenBank/DDBJ databases">
        <authorList>
            <person name="Zhu H."/>
        </authorList>
    </citation>
    <scope>NUCLEOTIDE SEQUENCE [LARGE SCALE GENOMIC DNA]</scope>
    <source>
        <strain evidence="9">K1W22B-1</strain>
    </source>
</reference>
<dbReference type="PANTHER" id="PTHR40077">
    <property type="entry name" value="MEMBRANE PROTEIN-RELATED"/>
    <property type="match status" value="1"/>
</dbReference>
<protein>
    <submittedName>
        <fullName evidence="8">DUF3817 domain-containing protein</fullName>
    </submittedName>
</protein>
<name>A0A3A5H540_9ACTN</name>
<dbReference type="InterPro" id="IPR023845">
    <property type="entry name" value="DUF3817_TM"/>
</dbReference>
<dbReference type="OrthoDB" id="9342687at2"/>
<comment type="caution">
    <text evidence="8">The sequence shown here is derived from an EMBL/GenBank/DDBJ whole genome shotgun (WGS) entry which is preliminary data.</text>
</comment>
<dbReference type="Proteomes" id="UP000276542">
    <property type="component" value="Unassembled WGS sequence"/>
</dbReference>
<organism evidence="8 9">
    <name type="scientific">Nocardioides cavernaquae</name>
    <dbReference type="NCBI Taxonomy" id="2321396"/>
    <lineage>
        <taxon>Bacteria</taxon>
        <taxon>Bacillati</taxon>
        <taxon>Actinomycetota</taxon>
        <taxon>Actinomycetes</taxon>
        <taxon>Propionibacteriales</taxon>
        <taxon>Nocardioidaceae</taxon>
        <taxon>Nocardioides</taxon>
    </lineage>
</organism>
<dbReference type="Pfam" id="PF12823">
    <property type="entry name" value="DUF3817"/>
    <property type="match status" value="1"/>
</dbReference>
<feature type="transmembrane region" description="Helical" evidence="6">
    <location>
        <begin position="22"/>
        <end position="45"/>
    </location>
</feature>
<evidence type="ECO:0000256" key="5">
    <source>
        <dbReference type="ARBA" id="ARBA00023136"/>
    </source>
</evidence>
<evidence type="ECO:0000256" key="2">
    <source>
        <dbReference type="ARBA" id="ARBA00022475"/>
    </source>
</evidence>